<dbReference type="Proteomes" id="UP000663881">
    <property type="component" value="Unassembled WGS sequence"/>
</dbReference>
<dbReference type="AlphaFoldDB" id="A0A818RP10"/>
<reference evidence="3" key="1">
    <citation type="submission" date="2021-02" db="EMBL/GenBank/DDBJ databases">
        <authorList>
            <person name="Nowell W R."/>
        </authorList>
    </citation>
    <scope>NUCLEOTIDE SEQUENCE</scope>
</reference>
<dbReference type="EMBL" id="CAJOAY010000420">
    <property type="protein sequence ID" value="CAF3660963.1"/>
    <property type="molecule type" value="Genomic_DNA"/>
</dbReference>
<sequence>MSAEEQPTENVRRPTPYTYGFVNEKIQERPEKNPPIVYKPLPPKEFFEKYRTNIDKAIRKVWSKKADDDYVFEPFQSRFNYYDYGGQYNFICELKDGAPTYICCTENFEKEDGDLANDEAERRRRLCVSAS</sequence>
<accession>A0A818RP10</accession>
<organism evidence="3 4">
    <name type="scientific">Adineta steineri</name>
    <dbReference type="NCBI Taxonomy" id="433720"/>
    <lineage>
        <taxon>Eukaryota</taxon>
        <taxon>Metazoa</taxon>
        <taxon>Spiralia</taxon>
        <taxon>Gnathifera</taxon>
        <taxon>Rotifera</taxon>
        <taxon>Eurotatoria</taxon>
        <taxon>Bdelloidea</taxon>
        <taxon>Adinetida</taxon>
        <taxon>Adinetidae</taxon>
        <taxon>Adineta</taxon>
    </lineage>
</organism>
<proteinExistence type="predicted"/>
<comment type="caution">
    <text evidence="3">The sequence shown here is derived from an EMBL/GenBank/DDBJ whole genome shotgun (WGS) entry which is preliminary data.</text>
</comment>
<protein>
    <submittedName>
        <fullName evidence="3">Uncharacterized protein</fullName>
    </submittedName>
</protein>
<evidence type="ECO:0000313" key="3">
    <source>
        <dbReference type="EMBL" id="CAF3660963.1"/>
    </source>
</evidence>
<evidence type="ECO:0000313" key="2">
    <source>
        <dbReference type="EMBL" id="CAF1100390.1"/>
    </source>
</evidence>
<evidence type="ECO:0000313" key="4">
    <source>
        <dbReference type="Proteomes" id="UP000663881"/>
    </source>
</evidence>
<dbReference type="OrthoDB" id="9975183at2759"/>
<evidence type="ECO:0000256" key="1">
    <source>
        <dbReference type="SAM" id="MobiDB-lite"/>
    </source>
</evidence>
<feature type="region of interest" description="Disordered" evidence="1">
    <location>
        <begin position="1"/>
        <end position="25"/>
    </location>
</feature>
<dbReference type="Proteomes" id="UP000663891">
    <property type="component" value="Unassembled WGS sequence"/>
</dbReference>
<gene>
    <name evidence="3" type="ORF">OKA104_LOCUS9770</name>
    <name evidence="2" type="ORF">VCS650_LOCUS20068</name>
</gene>
<dbReference type="EMBL" id="CAJNON010000205">
    <property type="protein sequence ID" value="CAF1100390.1"/>
    <property type="molecule type" value="Genomic_DNA"/>
</dbReference>
<name>A0A818RP10_9BILA</name>